<reference evidence="7" key="2">
    <citation type="submission" date="2025-09" db="UniProtKB">
        <authorList>
            <consortium name="Ensembl"/>
        </authorList>
    </citation>
    <scope>IDENTIFICATION</scope>
</reference>
<dbReference type="PANTHER" id="PTHR12656">
    <property type="entry name" value="BRG-1 ASSOCIATED FACTOR 250 BAF250"/>
    <property type="match status" value="1"/>
</dbReference>
<evidence type="ECO:0000256" key="5">
    <source>
        <dbReference type="SAM" id="MobiDB-lite"/>
    </source>
</evidence>
<feature type="domain" description="ARID" evidence="6">
    <location>
        <begin position="526"/>
        <end position="617"/>
    </location>
</feature>
<dbReference type="InterPro" id="IPR036431">
    <property type="entry name" value="ARID_dom_sf"/>
</dbReference>
<evidence type="ECO:0000256" key="4">
    <source>
        <dbReference type="ARBA" id="ARBA00023242"/>
    </source>
</evidence>
<feature type="compositionally biased region" description="Low complexity" evidence="5">
    <location>
        <begin position="242"/>
        <end position="254"/>
    </location>
</feature>
<dbReference type="GeneTree" id="ENSGT00940000155634"/>
<feature type="compositionally biased region" description="Low complexity" evidence="5">
    <location>
        <begin position="136"/>
        <end position="204"/>
    </location>
</feature>
<accession>S4RJF0</accession>
<dbReference type="GO" id="GO:0005654">
    <property type="term" value="C:nucleoplasm"/>
    <property type="evidence" value="ECO:0007669"/>
    <property type="project" value="TreeGrafter"/>
</dbReference>
<feature type="region of interest" description="Disordered" evidence="5">
    <location>
        <begin position="765"/>
        <end position="866"/>
    </location>
</feature>
<evidence type="ECO:0000256" key="1">
    <source>
        <dbReference type="ARBA" id="ARBA00004123"/>
    </source>
</evidence>
<dbReference type="SUPFAM" id="SSF46774">
    <property type="entry name" value="ARID-like"/>
    <property type="match status" value="1"/>
</dbReference>
<feature type="compositionally biased region" description="Polar residues" evidence="5">
    <location>
        <begin position="34"/>
        <end position="46"/>
    </location>
</feature>
<feature type="compositionally biased region" description="Gly residues" evidence="5">
    <location>
        <begin position="1"/>
        <end position="11"/>
    </location>
</feature>
<feature type="region of interest" description="Disordered" evidence="5">
    <location>
        <begin position="355"/>
        <end position="398"/>
    </location>
</feature>
<dbReference type="InterPro" id="IPR016024">
    <property type="entry name" value="ARM-type_fold"/>
</dbReference>
<organism evidence="7">
    <name type="scientific">Petromyzon marinus</name>
    <name type="common">Sea lamprey</name>
    <dbReference type="NCBI Taxonomy" id="7757"/>
    <lineage>
        <taxon>Eukaryota</taxon>
        <taxon>Metazoa</taxon>
        <taxon>Chordata</taxon>
        <taxon>Craniata</taxon>
        <taxon>Vertebrata</taxon>
        <taxon>Cyclostomata</taxon>
        <taxon>Hyperoartia</taxon>
        <taxon>Petromyzontiformes</taxon>
        <taxon>Petromyzontidae</taxon>
        <taxon>Petromyzon</taxon>
    </lineage>
</organism>
<dbReference type="GO" id="GO:0003677">
    <property type="term" value="F:DNA binding"/>
    <property type="evidence" value="ECO:0007669"/>
    <property type="project" value="InterPro"/>
</dbReference>
<dbReference type="GO" id="GO:0031491">
    <property type="term" value="F:nucleosome binding"/>
    <property type="evidence" value="ECO:0007669"/>
    <property type="project" value="TreeGrafter"/>
</dbReference>
<dbReference type="Ensembl" id="ENSPMAT00000005352.1">
    <property type="protein sequence ID" value="ENSPMAP00000005332.1"/>
    <property type="gene ID" value="ENSPMAG00000004843.1"/>
</dbReference>
<dbReference type="SUPFAM" id="SSF48371">
    <property type="entry name" value="ARM repeat"/>
    <property type="match status" value="1"/>
</dbReference>
<feature type="compositionally biased region" description="Basic and acidic residues" evidence="5">
    <location>
        <begin position="361"/>
        <end position="372"/>
    </location>
</feature>
<dbReference type="GO" id="GO:0006357">
    <property type="term" value="P:regulation of transcription by RNA polymerase II"/>
    <property type="evidence" value="ECO:0007669"/>
    <property type="project" value="TreeGrafter"/>
</dbReference>
<feature type="compositionally biased region" description="Pro residues" evidence="5">
    <location>
        <begin position="666"/>
        <end position="678"/>
    </location>
</feature>
<feature type="compositionally biased region" description="Gly residues" evidence="5">
    <location>
        <begin position="255"/>
        <end position="268"/>
    </location>
</feature>
<feature type="compositionally biased region" description="Low complexity" evidence="5">
    <location>
        <begin position="269"/>
        <end position="286"/>
    </location>
</feature>
<keyword evidence="2" id="KW-0597">Phosphoprotein</keyword>
<dbReference type="InterPro" id="IPR011989">
    <property type="entry name" value="ARM-like"/>
</dbReference>
<dbReference type="STRING" id="7757.ENSPMAP00000005332"/>
<feature type="compositionally biased region" description="Polar residues" evidence="5">
    <location>
        <begin position="208"/>
        <end position="229"/>
    </location>
</feature>
<dbReference type="InterPro" id="IPR001606">
    <property type="entry name" value="ARID_dom"/>
</dbReference>
<feature type="compositionally biased region" description="Polar residues" evidence="5">
    <location>
        <begin position="644"/>
        <end position="653"/>
    </location>
</feature>
<reference evidence="7" key="1">
    <citation type="submission" date="2025-08" db="UniProtKB">
        <authorList>
            <consortium name="Ensembl"/>
        </authorList>
    </citation>
    <scope>IDENTIFICATION</scope>
</reference>
<name>S4RJF0_PETMA</name>
<evidence type="ECO:0000256" key="3">
    <source>
        <dbReference type="ARBA" id="ARBA00022853"/>
    </source>
</evidence>
<sequence length="1669" mass="177803">GQYGPPGGGPHRYGSTTQGMPSRPPGPGNPMSYPHQQEMVSQYNQQGMGGNPQHRQQGYYNQPPSHYNQQQHQPYPQSHYSQQTPTQYNQQPHMPPAHYSQQPPAGPGKPGPDDPAQHSRPPSLPDLSGKIDDLTMAAAAAMGPAGPAASPSMSPSPHHGPSQSPRPPAVGASPSPHPSVGGPSPVCSPAGSRSSRSGPLSPAGHVGNQMTPQSTGNLSDSGSVSQSPRPQERGYPKGSGTPQGAQYPPQYAGQQGVGGGGGGGGGGPYQSQQGGQYAVQYGQQAGQYGGHAGQFGPQVNASNCMPPGYGGFPDGSSSSDGLSPGGGTGLRGNNTMHIYGPGGYVAPPSGLVPEAKLPAKGKGDKPASDVKSKAGSGSEPPFGSNCSPPTPPPPPPQRFSITVLTYLLLPSTEGSCDLNIAAFPGLLTNGKFHTASSLPHAKLNPPPTPWHTRPPPPLSPPAPVAFPAAQPTIALTMAKSTSSLAFQVFMDSKPTPHFMNGCECDQSGSSTTTGESIMRLYELGPEPERRLWVDRYLGFMEQRGSPVALLPAVGKNPLDLYRLYASAKAYGGFVQVNKKKKWRELSTQLAVGTSSSSASSLKKQYIQFLFAFECKTERGEEPPPEILNPSDNKKTPKIQPPSPAGSSSTQGPLTPQPLEGLSDMKPPTPVSTPRPHVPPAHQNRHVSILLIPVKSCAAPCISRYGGMPSGEPYPGGADPAYQRPYDGYPPRRAFGEMRLPCGVHEPAMTDGWGVCAGAEGYGGGPGDPYSQGPRPHLQYPPSYERRSDQCGTGYMTQGPPPYPPNQPGVFSQQPIAYKRPAEGGYEGPPAKRQETDAVYNQQQQQQQQGQYGSYEPGFPGPDHRAASGPYSQVYGRPVAPTATAQAAGTAGGPLPPGGVAVPQGPGGPVSQEVTQGPVPGVWASRGEPPYPYQARQQGMPGPHGPPYAVPPRSEEMMDQARGPSSMSGSPYPRPTLHHGYHQQPPYPGHGTPASGAYHRSLSPGRSPYVSGMVAPTPPGARMIHRAGHPVPATQLGPSGCLAMPTVRRELCFPARSVEATQPTYKPRRKLTSKEVGSPEAWRVLMSLKSGLLAESAWAVDTVNVLLYDDTSVSSFNLSQLLNGVAVGVCEMYCLALLDIRRHLGETKDAGLGARQTTPRVPVPALITLWLTEFSPAVCMNERVQSPYTIHHLSSRIIYFENPSMAIPVDFSFGGDLTRPTMLTKLSPLPVYIVGGRSRHVLQESNFPRIGMFVQYRAFWSMGGGFCFTYVSSYTCRLYNYCLECHDASRPPGAVENGDSTDARRASAEAVPSAGADGFCDLGLPNGLHSPLDEKLKGAGRLLEDEPECKDDPPLCTFEDWQEALSRRCVCISNTLRSLSFVPGNDAEMSRNPALLAILGRLILLHHRHPERRRGPVASGDPNDHESSERRWWWDCLQSLRENAFVTLANIAGQLDLSTYHESLVFPLLDGLLHWAVCPSAEARDPFPSAGPTSTLSPQRLVLECLSKLSTQDGNVDLMLATPPFGRLRRLCGTLVTLVSERREQVCREMALALLANLAQADGLAARAIALQRGSVPTVLGFLEDCLVALIHQQSPAAMLQHAPPPAVQHPSHDMMRRAATALLAMARAPENRPHFLLQQGRLLDVSMSSMLHPSIAAILGDVLYRVAQA</sequence>
<feature type="region of interest" description="Disordered" evidence="5">
    <location>
        <begin position="619"/>
        <end position="682"/>
    </location>
</feature>
<dbReference type="GO" id="GO:0016514">
    <property type="term" value="C:SWI/SNF complex"/>
    <property type="evidence" value="ECO:0007669"/>
    <property type="project" value="InterPro"/>
</dbReference>
<keyword evidence="4" id="KW-0539">Nucleus</keyword>
<keyword evidence="3" id="KW-0156">Chromatin regulator</keyword>
<dbReference type="Pfam" id="PF01388">
    <property type="entry name" value="ARID"/>
    <property type="match status" value="1"/>
</dbReference>
<dbReference type="SMART" id="SM00501">
    <property type="entry name" value="BRIGHT"/>
    <property type="match status" value="1"/>
</dbReference>
<dbReference type="InterPro" id="IPR033388">
    <property type="entry name" value="BAF250_C"/>
</dbReference>
<feature type="region of interest" description="Disordered" evidence="5">
    <location>
        <begin position="1"/>
        <end position="334"/>
    </location>
</feature>
<dbReference type="SMART" id="SM01014">
    <property type="entry name" value="ARID"/>
    <property type="match status" value="1"/>
</dbReference>
<dbReference type="GO" id="GO:0006338">
    <property type="term" value="P:chromatin remodeling"/>
    <property type="evidence" value="ECO:0007669"/>
    <property type="project" value="InterPro"/>
</dbReference>
<dbReference type="Pfam" id="PF12031">
    <property type="entry name" value="BAF250_C"/>
    <property type="match status" value="1"/>
</dbReference>
<dbReference type="GO" id="GO:0035060">
    <property type="term" value="C:brahma complex"/>
    <property type="evidence" value="ECO:0007669"/>
    <property type="project" value="InterPro"/>
</dbReference>
<protein>
    <submittedName>
        <fullName evidence="7">AT rich interactive domain 1B (SWI1-like)</fullName>
    </submittedName>
</protein>
<proteinExistence type="predicted"/>
<evidence type="ECO:0000256" key="2">
    <source>
        <dbReference type="ARBA" id="ARBA00022553"/>
    </source>
</evidence>
<feature type="region of interest" description="Disordered" evidence="5">
    <location>
        <begin position="881"/>
        <end position="1004"/>
    </location>
</feature>
<dbReference type="InterPro" id="IPR021906">
    <property type="entry name" value="BAF250/Osa"/>
</dbReference>
<dbReference type="PROSITE" id="PS51011">
    <property type="entry name" value="ARID"/>
    <property type="match status" value="1"/>
</dbReference>
<feature type="compositionally biased region" description="Pro residues" evidence="5">
    <location>
        <begin position="388"/>
        <end position="397"/>
    </location>
</feature>
<feature type="compositionally biased region" description="Low complexity" evidence="5">
    <location>
        <begin position="841"/>
        <end position="850"/>
    </location>
</feature>
<comment type="subcellular location">
    <subcellularLocation>
        <location evidence="1">Nucleus</location>
    </subcellularLocation>
</comment>
<dbReference type="OMA" id="CTTSSWQ"/>
<dbReference type="GO" id="GO:0045893">
    <property type="term" value="P:positive regulation of DNA-templated transcription"/>
    <property type="evidence" value="ECO:0007669"/>
    <property type="project" value="TreeGrafter"/>
</dbReference>
<evidence type="ECO:0000313" key="7">
    <source>
        <dbReference type="Ensembl" id="ENSPMAP00000005332.1"/>
    </source>
</evidence>
<evidence type="ECO:0000259" key="6">
    <source>
        <dbReference type="PROSITE" id="PS51011"/>
    </source>
</evidence>
<dbReference type="Gene3D" id="1.10.150.60">
    <property type="entry name" value="ARID DNA-binding domain"/>
    <property type="match status" value="1"/>
</dbReference>
<dbReference type="PANTHER" id="PTHR12656:SF5">
    <property type="entry name" value="TRITHORAX GROUP PROTEIN OSA"/>
    <property type="match status" value="1"/>
</dbReference>
<dbReference type="GO" id="GO:0071565">
    <property type="term" value="C:nBAF complex"/>
    <property type="evidence" value="ECO:0007669"/>
    <property type="project" value="TreeGrafter"/>
</dbReference>
<feature type="compositionally biased region" description="Low complexity" evidence="5">
    <location>
        <begin position="59"/>
        <end position="83"/>
    </location>
</feature>
<dbReference type="Gene3D" id="1.25.10.10">
    <property type="entry name" value="Leucine-rich Repeat Variant"/>
    <property type="match status" value="1"/>
</dbReference>